<dbReference type="OrthoDB" id="4777753at2759"/>
<gene>
    <name evidence="1" type="ORF">FOXB_12354</name>
</gene>
<reference evidence="1" key="1">
    <citation type="journal article" date="2012" name="Mol. Plant Microbe Interact.">
        <title>A highly conserved effector in Fusarium oxysporum is required for full virulence on Arabidopsis.</title>
        <authorList>
            <person name="Thatcher L.F."/>
            <person name="Gardiner D.M."/>
            <person name="Kazan K."/>
            <person name="Manners J."/>
        </authorList>
    </citation>
    <scope>NUCLEOTIDE SEQUENCE [LARGE SCALE GENOMIC DNA]</scope>
    <source>
        <strain evidence="1">Fo5176</strain>
    </source>
</reference>
<evidence type="ECO:0000313" key="1">
    <source>
        <dbReference type="EMBL" id="EGU77129.1"/>
    </source>
</evidence>
<organism evidence="1">
    <name type="scientific">Fusarium oxysporum (strain Fo5176)</name>
    <name type="common">Fusarium vascular wilt</name>
    <dbReference type="NCBI Taxonomy" id="660025"/>
    <lineage>
        <taxon>Eukaryota</taxon>
        <taxon>Fungi</taxon>
        <taxon>Dikarya</taxon>
        <taxon>Ascomycota</taxon>
        <taxon>Pezizomycotina</taxon>
        <taxon>Sordariomycetes</taxon>
        <taxon>Hypocreomycetidae</taxon>
        <taxon>Hypocreales</taxon>
        <taxon>Nectriaceae</taxon>
        <taxon>Fusarium</taxon>
        <taxon>Fusarium oxysporum species complex</taxon>
    </lineage>
</organism>
<protein>
    <submittedName>
        <fullName evidence="1">Uncharacterized protein</fullName>
    </submittedName>
</protein>
<proteinExistence type="predicted"/>
<dbReference type="EMBL" id="AFQF01003061">
    <property type="protein sequence ID" value="EGU77129.1"/>
    <property type="molecule type" value="Genomic_DNA"/>
</dbReference>
<accession>F9G122</accession>
<dbReference type="AlphaFoldDB" id="F9G122"/>
<dbReference type="STRING" id="660025.F9G122"/>
<comment type="caution">
    <text evidence="1">The sequence shown here is derived from an EMBL/GenBank/DDBJ whole genome shotgun (WGS) entry which is preliminary data.</text>
</comment>
<name>F9G122_FUSOF</name>
<sequence length="447" mass="49770">MKAVLAHRGWRALLLGVAGYTIKTRSEKSSIVDLCRLSPLGSCSVPFLAIQLNTRAISKHMAKAMSSRAESSFTVRLNDGAEGRSSLTLIGPAKSATFEDVFGIGLHLLHRDLRECIPFVALLCYGRHPIIFNEADQGMRLHRWYASDREVQALTIDSMVAGLLSAGYEQRRGDDEPAEVDFFSSASVGVRATTEHHLTRWHPTRHSRTNERVVKRIMNESLIVLMTLGTWIGTEIVQLTNASEITVSDPDDDIPLKILKYTGESRPTLVQQDRRHSSTAMPAPSKVFPKLLSQPCLSQRSTSPGLKCASCGSSSHRLNICMKASEHGLMTGCPWCNTLEHSLANCPETKHDLSMQLEVIQMRANMPSFQPTQEWEDVVRAAVANGHSPPSSFPLTIQFAKTLHNSLSHYQRVLDRVGFNNRKGLPIDPDTKDWESVQRKFPPFEGY</sequence>